<dbReference type="InterPro" id="IPR011009">
    <property type="entry name" value="Kinase-like_dom_sf"/>
</dbReference>
<dbReference type="PROSITE" id="PS50011">
    <property type="entry name" value="PROTEIN_KINASE_DOM"/>
    <property type="match status" value="2"/>
</dbReference>
<evidence type="ECO:0000256" key="6">
    <source>
        <dbReference type="SAM" id="MobiDB-lite"/>
    </source>
</evidence>
<reference evidence="8" key="1">
    <citation type="submission" date="2020-07" db="EMBL/GenBank/DDBJ databases">
        <title>Genome sequence and genetic diversity analysis of an under-domesticated orphan crop, white fonio (Digitaria exilis).</title>
        <authorList>
            <person name="Bennetzen J.L."/>
            <person name="Chen S."/>
            <person name="Ma X."/>
            <person name="Wang X."/>
            <person name="Yssel A.E.J."/>
            <person name="Chaluvadi S.R."/>
            <person name="Johnson M."/>
            <person name="Gangashetty P."/>
            <person name="Hamidou F."/>
            <person name="Sanogo M.D."/>
            <person name="Zwaenepoel A."/>
            <person name="Wallace J."/>
            <person name="Van De Peer Y."/>
            <person name="Van Deynze A."/>
        </authorList>
    </citation>
    <scope>NUCLEOTIDE SEQUENCE</scope>
    <source>
        <tissue evidence="8">Leaves</tissue>
    </source>
</reference>
<dbReference type="CDD" id="cd06606">
    <property type="entry name" value="STKc_MAPKKK"/>
    <property type="match status" value="2"/>
</dbReference>
<accession>A0A835ED52</accession>
<keyword evidence="1" id="KW-0808">Transferase</keyword>
<feature type="binding site" evidence="5">
    <location>
        <position position="41"/>
    </location>
    <ligand>
        <name>ATP</name>
        <dbReference type="ChEBI" id="CHEBI:30616"/>
    </ligand>
</feature>
<dbReference type="InterPro" id="IPR017441">
    <property type="entry name" value="Protein_kinase_ATP_BS"/>
</dbReference>
<feature type="region of interest" description="Disordered" evidence="6">
    <location>
        <begin position="308"/>
        <end position="327"/>
    </location>
</feature>
<dbReference type="GO" id="GO:0005524">
    <property type="term" value="F:ATP binding"/>
    <property type="evidence" value="ECO:0007669"/>
    <property type="project" value="UniProtKB-UniRule"/>
</dbReference>
<proteinExistence type="predicted"/>
<dbReference type="PANTHER" id="PTHR48011:SF89">
    <property type="entry name" value="MITOGEN-ACTIVATED PROTEIN KINASE KINASE KINASE YODA"/>
    <property type="match status" value="1"/>
</dbReference>
<dbReference type="SUPFAM" id="SSF56112">
    <property type="entry name" value="Protein kinase-like (PK-like)"/>
    <property type="match status" value="2"/>
</dbReference>
<feature type="domain" description="Protein kinase" evidence="7">
    <location>
        <begin position="519"/>
        <end position="767"/>
    </location>
</feature>
<sequence>MDPSPATARQLRRVRTLGRGASGAVVWLASDDASGQLLAVKSAGAGGAAAAQLRREGRVLEGLSSPHIVPCLGSRSSATGGEYQLFLEFAPGGSLADEAAHRGGRLEEHDIRGYARDVARGLAYLHGRSLVHGDVKPRNVVIGGDGRARLTDFGCARPVVSSSPSSRPMIGGTPAFMAPEVARGEEQGPAADVWALACTVIEMATGRAPWSGDGDVVDDVFAAVHKIGYTDAVPELPACLSTQGKNFLRVCLARNPRSRPTAAQLLEHPFLASACGDGDGNGDAEPAKHDWPSPNSTLNAAFWEFDNEEDEASDSEDEEGEASERAVERISSLASPCSGLPDWDYSEEGWIEVRSECSWVVSKAPAAMATAGADFARRNEALDAAVVEEGACRFPRCNVGVRDGFVKCQRHSTVGAGGDVVGAFGDYVRCQKDSRVSLGSNAGVADDGLVKCGQIHPRVSIGSSVGIADDFARHHRHSRVSNAPDSHPQFPSIFFFSRSEFLLRLQENSVPTMVMMKQLKRVRTLGRGASGAVVWLATDEASGELLAVKSARAASAAAQLRREGRVLEGLSSPHIVPCLGARAAAGGEYQLLLEFAPGGSLADEAGRLDERDVAAYAADVARGLAYLHGRSLVHGDVKAQNVVIGGDGRARLTDFGCARPVDDSTRPIGGTPAFMAPEVARGEEQGPAADVWALGCTVVEMATGRAPWSDMDAGDLLAVLHRIGYTDAVPEVPASLSPEAKDFLACCFKRNAGDRSTAAQLLAHPFVAGAGAAACGVDAPPAKQEFPSPKSTLHDAFWDSDTDEDEAEEMSTGAAERIGALACAASALPDWDSDEGWIDLQDDHSQTAPPATTETTAAEVADYFVWAEPSDAEVFDQFFATEADISDHLNLPGIAVAAVADFTATISQGSYLISTMHLSVRENEIPGTFNHEEIKKVAFHRPCNRNRITTKRISLQISAFAVTWLADPVQLMCVGLTLRSLNSLREMGIG</sequence>
<evidence type="ECO:0000256" key="4">
    <source>
        <dbReference type="ARBA" id="ARBA00022840"/>
    </source>
</evidence>
<dbReference type="EMBL" id="JACEFO010002174">
    <property type="protein sequence ID" value="KAF8676206.1"/>
    <property type="molecule type" value="Genomic_DNA"/>
</dbReference>
<feature type="compositionally biased region" description="Acidic residues" evidence="6">
    <location>
        <begin position="308"/>
        <end position="321"/>
    </location>
</feature>
<dbReference type="AlphaFoldDB" id="A0A835ED52"/>
<dbReference type="PROSITE" id="PS00107">
    <property type="entry name" value="PROTEIN_KINASE_ATP"/>
    <property type="match status" value="2"/>
</dbReference>
<protein>
    <recommendedName>
        <fullName evidence="7">Protein kinase domain-containing protein</fullName>
    </recommendedName>
</protein>
<dbReference type="SMART" id="SM00220">
    <property type="entry name" value="S_TKc"/>
    <property type="match status" value="2"/>
</dbReference>
<gene>
    <name evidence="8" type="ORF">HU200_047077</name>
</gene>
<comment type="caution">
    <text evidence="8">The sequence shown here is derived from an EMBL/GenBank/DDBJ whole genome shotgun (WGS) entry which is preliminary data.</text>
</comment>
<dbReference type="InterPro" id="IPR008271">
    <property type="entry name" value="Ser/Thr_kinase_AS"/>
</dbReference>
<feature type="binding site" evidence="5">
    <location>
        <position position="549"/>
    </location>
    <ligand>
        <name>ATP</name>
        <dbReference type="ChEBI" id="CHEBI:30616"/>
    </ligand>
</feature>
<evidence type="ECO:0000256" key="3">
    <source>
        <dbReference type="ARBA" id="ARBA00022777"/>
    </source>
</evidence>
<dbReference type="GO" id="GO:0004672">
    <property type="term" value="F:protein kinase activity"/>
    <property type="evidence" value="ECO:0007669"/>
    <property type="project" value="InterPro"/>
</dbReference>
<dbReference type="FunFam" id="1.10.510.10:FF:000466">
    <property type="entry name" value="MAP kinase kinase kinase18"/>
    <property type="match status" value="2"/>
</dbReference>
<dbReference type="OrthoDB" id="275301at2759"/>
<dbReference type="InterPro" id="IPR000719">
    <property type="entry name" value="Prot_kinase_dom"/>
</dbReference>
<dbReference type="InterPro" id="IPR052751">
    <property type="entry name" value="Plant_MAPKKK"/>
</dbReference>
<keyword evidence="4 5" id="KW-0067">ATP-binding</keyword>
<dbReference type="PROSITE" id="PS00108">
    <property type="entry name" value="PROTEIN_KINASE_ST"/>
    <property type="match status" value="2"/>
</dbReference>
<evidence type="ECO:0000256" key="5">
    <source>
        <dbReference type="PROSITE-ProRule" id="PRU10141"/>
    </source>
</evidence>
<dbReference type="PANTHER" id="PTHR48011">
    <property type="entry name" value="CCR4-NOT TRANSCRIPTIONAL COMPLEX SUBUNIT CAF120-RELATED"/>
    <property type="match status" value="1"/>
</dbReference>
<feature type="domain" description="Protein kinase" evidence="7">
    <location>
        <begin position="11"/>
        <end position="271"/>
    </location>
</feature>
<dbReference type="Proteomes" id="UP000636709">
    <property type="component" value="Unassembled WGS sequence"/>
</dbReference>
<organism evidence="8 9">
    <name type="scientific">Digitaria exilis</name>
    <dbReference type="NCBI Taxonomy" id="1010633"/>
    <lineage>
        <taxon>Eukaryota</taxon>
        <taxon>Viridiplantae</taxon>
        <taxon>Streptophyta</taxon>
        <taxon>Embryophyta</taxon>
        <taxon>Tracheophyta</taxon>
        <taxon>Spermatophyta</taxon>
        <taxon>Magnoliopsida</taxon>
        <taxon>Liliopsida</taxon>
        <taxon>Poales</taxon>
        <taxon>Poaceae</taxon>
        <taxon>PACMAD clade</taxon>
        <taxon>Panicoideae</taxon>
        <taxon>Panicodae</taxon>
        <taxon>Paniceae</taxon>
        <taxon>Anthephorinae</taxon>
        <taxon>Digitaria</taxon>
    </lineage>
</organism>
<dbReference type="Gene3D" id="1.10.510.10">
    <property type="entry name" value="Transferase(Phosphotransferase) domain 1"/>
    <property type="match status" value="2"/>
</dbReference>
<dbReference type="GO" id="GO:0007165">
    <property type="term" value="P:signal transduction"/>
    <property type="evidence" value="ECO:0007669"/>
    <property type="project" value="TreeGrafter"/>
</dbReference>
<keyword evidence="2 5" id="KW-0547">Nucleotide-binding</keyword>
<keyword evidence="9" id="KW-1185">Reference proteome</keyword>
<dbReference type="Pfam" id="PF00069">
    <property type="entry name" value="Pkinase"/>
    <property type="match status" value="2"/>
</dbReference>
<evidence type="ECO:0000313" key="8">
    <source>
        <dbReference type="EMBL" id="KAF8676206.1"/>
    </source>
</evidence>
<evidence type="ECO:0000313" key="9">
    <source>
        <dbReference type="Proteomes" id="UP000636709"/>
    </source>
</evidence>
<evidence type="ECO:0000256" key="1">
    <source>
        <dbReference type="ARBA" id="ARBA00022679"/>
    </source>
</evidence>
<name>A0A835ED52_9POAL</name>
<evidence type="ECO:0000256" key="2">
    <source>
        <dbReference type="ARBA" id="ARBA00022741"/>
    </source>
</evidence>
<keyword evidence="3" id="KW-0418">Kinase</keyword>
<evidence type="ECO:0000259" key="7">
    <source>
        <dbReference type="PROSITE" id="PS50011"/>
    </source>
</evidence>